<dbReference type="AlphaFoldDB" id="A0A6S7B8J7"/>
<evidence type="ECO:0000256" key="2">
    <source>
        <dbReference type="ARBA" id="ARBA00023125"/>
    </source>
</evidence>
<proteinExistence type="predicted"/>
<gene>
    <name evidence="5" type="primary">degA_1</name>
    <name evidence="5" type="ORF">LMG28138_03052</name>
</gene>
<dbReference type="Gene3D" id="3.40.50.2300">
    <property type="match status" value="2"/>
</dbReference>
<dbReference type="PANTHER" id="PTHR30146:SF138">
    <property type="entry name" value="TRANSCRIPTIONAL REGULATORY PROTEIN"/>
    <property type="match status" value="1"/>
</dbReference>
<keyword evidence="1" id="KW-0805">Transcription regulation</keyword>
<dbReference type="PANTHER" id="PTHR30146">
    <property type="entry name" value="LACI-RELATED TRANSCRIPTIONAL REPRESSOR"/>
    <property type="match status" value="1"/>
</dbReference>
<accession>A0A6S7B8J7</accession>
<evidence type="ECO:0000313" key="5">
    <source>
        <dbReference type="EMBL" id="CAB3790886.1"/>
    </source>
</evidence>
<dbReference type="Gene3D" id="1.10.260.40">
    <property type="entry name" value="lambda repressor-like DNA-binding domains"/>
    <property type="match status" value="1"/>
</dbReference>
<keyword evidence="6" id="KW-1185">Reference proteome</keyword>
<dbReference type="RefSeq" id="WP_175105583.1">
    <property type="nucleotide sequence ID" value="NZ_CADIKM010000013.1"/>
</dbReference>
<evidence type="ECO:0000256" key="3">
    <source>
        <dbReference type="ARBA" id="ARBA00023163"/>
    </source>
</evidence>
<dbReference type="SUPFAM" id="SSF53822">
    <property type="entry name" value="Periplasmic binding protein-like I"/>
    <property type="match status" value="1"/>
</dbReference>
<dbReference type="InterPro" id="IPR000843">
    <property type="entry name" value="HTH_LacI"/>
</dbReference>
<dbReference type="GO" id="GO:0003700">
    <property type="term" value="F:DNA-binding transcription factor activity"/>
    <property type="evidence" value="ECO:0007669"/>
    <property type="project" value="TreeGrafter"/>
</dbReference>
<evidence type="ECO:0000259" key="4">
    <source>
        <dbReference type="PROSITE" id="PS50932"/>
    </source>
</evidence>
<feature type="domain" description="HTH lacI-type" evidence="4">
    <location>
        <begin position="3"/>
        <end position="57"/>
    </location>
</feature>
<dbReference type="PROSITE" id="PS50932">
    <property type="entry name" value="HTH_LACI_2"/>
    <property type="match status" value="1"/>
</dbReference>
<keyword evidence="3" id="KW-0804">Transcription</keyword>
<sequence length="347" mass="37025">MRVTLRDIATRAGVTKATVSYAMSGKPNVSADMRVRILDIARELGYQPNVTARALSVGRAPTLALMVENIANPFYPEFALAVERAARERGHFLLICNTDADPDIGRTYLRRIAGQLSEGIVAMAGHLRIDDIAAVNQSGVPVVVCMWEEPEIAPPAPCVTVDFAHAAAIAAEHLLSLGHRRIGVLVDGDAHELHHQRRLGGFMHTMHAAGIDIDASHIVRAPDTIASGKQAARALLATAPSLTAIFATNDLLALGALRAAHEMRIKIPQQLSVIGITDIRAASESYPALTSVAVQTREVAAHAIDLLLGLIDGTIPVAPPPLIITPSASQLMVRESTAPPRRSRNSE</sequence>
<dbReference type="Proteomes" id="UP000494115">
    <property type="component" value="Unassembled WGS sequence"/>
</dbReference>
<dbReference type="Pfam" id="PF13377">
    <property type="entry name" value="Peripla_BP_3"/>
    <property type="match status" value="1"/>
</dbReference>
<evidence type="ECO:0000313" key="6">
    <source>
        <dbReference type="Proteomes" id="UP000494115"/>
    </source>
</evidence>
<evidence type="ECO:0000256" key="1">
    <source>
        <dbReference type="ARBA" id="ARBA00023015"/>
    </source>
</evidence>
<dbReference type="InterPro" id="IPR010982">
    <property type="entry name" value="Lambda_DNA-bd_dom_sf"/>
</dbReference>
<protein>
    <submittedName>
        <fullName evidence="5">HTH-type transcriptional regulator DegA</fullName>
    </submittedName>
</protein>
<keyword evidence="2" id="KW-0238">DNA-binding</keyword>
<dbReference type="InterPro" id="IPR046335">
    <property type="entry name" value="LacI/GalR-like_sensor"/>
</dbReference>
<organism evidence="5 6">
    <name type="scientific">Pararobbsia alpina</name>
    <dbReference type="NCBI Taxonomy" id="621374"/>
    <lineage>
        <taxon>Bacteria</taxon>
        <taxon>Pseudomonadati</taxon>
        <taxon>Pseudomonadota</taxon>
        <taxon>Betaproteobacteria</taxon>
        <taxon>Burkholderiales</taxon>
        <taxon>Burkholderiaceae</taxon>
        <taxon>Pararobbsia</taxon>
    </lineage>
</organism>
<dbReference type="CDD" id="cd01392">
    <property type="entry name" value="HTH_LacI"/>
    <property type="match status" value="1"/>
</dbReference>
<dbReference type="InterPro" id="IPR028082">
    <property type="entry name" value="Peripla_BP_I"/>
</dbReference>
<name>A0A6S7B8J7_9BURK</name>
<dbReference type="EMBL" id="CADIKM010000013">
    <property type="protein sequence ID" value="CAB3790886.1"/>
    <property type="molecule type" value="Genomic_DNA"/>
</dbReference>
<dbReference type="GO" id="GO:0000976">
    <property type="term" value="F:transcription cis-regulatory region binding"/>
    <property type="evidence" value="ECO:0007669"/>
    <property type="project" value="TreeGrafter"/>
</dbReference>
<dbReference type="SUPFAM" id="SSF47413">
    <property type="entry name" value="lambda repressor-like DNA-binding domains"/>
    <property type="match status" value="1"/>
</dbReference>
<dbReference type="PROSITE" id="PS00356">
    <property type="entry name" value="HTH_LACI_1"/>
    <property type="match status" value="1"/>
</dbReference>
<dbReference type="Pfam" id="PF00356">
    <property type="entry name" value="LacI"/>
    <property type="match status" value="1"/>
</dbReference>
<reference evidence="5 6" key="1">
    <citation type="submission" date="2020-04" db="EMBL/GenBank/DDBJ databases">
        <authorList>
            <person name="De Canck E."/>
        </authorList>
    </citation>
    <scope>NUCLEOTIDE SEQUENCE [LARGE SCALE GENOMIC DNA]</scope>
    <source>
        <strain evidence="5 6">LMG 28138</strain>
    </source>
</reference>
<dbReference type="SMART" id="SM00354">
    <property type="entry name" value="HTH_LACI"/>
    <property type="match status" value="1"/>
</dbReference>